<comment type="caution">
    <text evidence="5">The sequence shown here is derived from an EMBL/GenBank/DDBJ whole genome shotgun (WGS) entry which is preliminary data.</text>
</comment>
<dbReference type="Proteomes" id="UP001327957">
    <property type="component" value="Unassembled WGS sequence"/>
</dbReference>
<sequence length="355" mass="39617">MACVDVRRDLLHQLKGQGLHLPDLRLLFKHWPTNVNPNLEGLRALAPGRIDNLTSCVKKRKAAGKIDVGLFTSLWYPGAGLQCGDMISCVVLWLFLWDDEIDTEVGRLAGDMEAAKLYRQETIEYVHRCLGLSGDVRQHNTPANEIIAFFKIIGDAVCEAYDHEHRELLFREIEFFMETSEVEQQRRLSSELPSTEEYLATRMGTGAVNVCTILNEAAYGISLSVDILRDVHMKVIWDQTNILVCVVNDLLSLKKEIDQQSVESIVPLLYNNLGSLAAAVSMVIEIIEKSIKEFDSAAALLLNKFAGDEALVSNLKIYIDACRLNCTGNLNWSLQTGRYGVSQQTITGGVTMRLG</sequence>
<dbReference type="EMBL" id="JASAOK010000053">
    <property type="protein sequence ID" value="KAK6207678.1"/>
    <property type="molecule type" value="Genomic_DNA"/>
</dbReference>
<dbReference type="InterPro" id="IPR034686">
    <property type="entry name" value="Terpene_cyclase-like_2"/>
</dbReference>
<dbReference type="AlphaFoldDB" id="A0AAV9SVR8"/>
<proteinExistence type="inferred from homology"/>
<dbReference type="GO" id="GO:0008299">
    <property type="term" value="P:isoprenoid biosynthetic process"/>
    <property type="evidence" value="ECO:0007669"/>
    <property type="project" value="UniProtKB-ARBA"/>
</dbReference>
<protein>
    <recommendedName>
        <fullName evidence="4">Terpene synthase</fullName>
        <ecNumber evidence="4">4.2.3.-</ecNumber>
    </recommendedName>
</protein>
<evidence type="ECO:0000256" key="1">
    <source>
        <dbReference type="ARBA" id="ARBA00001946"/>
    </source>
</evidence>
<dbReference type="Pfam" id="PF19086">
    <property type="entry name" value="Terpene_syn_C_2"/>
    <property type="match status" value="1"/>
</dbReference>
<dbReference type="GO" id="GO:0046872">
    <property type="term" value="F:metal ion binding"/>
    <property type="evidence" value="ECO:0007669"/>
    <property type="project" value="UniProtKB-KW"/>
</dbReference>
<dbReference type="GO" id="GO:0010333">
    <property type="term" value="F:terpene synthase activity"/>
    <property type="evidence" value="ECO:0007669"/>
    <property type="project" value="InterPro"/>
</dbReference>
<evidence type="ECO:0000256" key="4">
    <source>
        <dbReference type="RuleBase" id="RU366034"/>
    </source>
</evidence>
<comment type="cofactor">
    <cofactor evidence="1 4">
        <name>Mg(2+)</name>
        <dbReference type="ChEBI" id="CHEBI:18420"/>
    </cofactor>
</comment>
<keyword evidence="6" id="KW-1185">Reference proteome</keyword>
<dbReference type="EC" id="4.2.3.-" evidence="4"/>
<dbReference type="PANTHER" id="PTHR35201:SF4">
    <property type="entry name" value="BETA-PINACENE SYNTHASE-RELATED"/>
    <property type="match status" value="1"/>
</dbReference>
<dbReference type="SFLD" id="SFLDS00005">
    <property type="entry name" value="Isoprenoid_Synthase_Type_I"/>
    <property type="match status" value="1"/>
</dbReference>
<evidence type="ECO:0000313" key="6">
    <source>
        <dbReference type="Proteomes" id="UP001327957"/>
    </source>
</evidence>
<name>A0AAV9SVR8_9PEZI</name>
<comment type="similarity">
    <text evidence="2 4">Belongs to the terpene synthase family.</text>
</comment>
<keyword evidence="4" id="KW-0479">Metal-binding</keyword>
<dbReference type="PANTHER" id="PTHR35201">
    <property type="entry name" value="TERPENE SYNTHASE"/>
    <property type="match status" value="1"/>
</dbReference>
<dbReference type="InterPro" id="IPR008949">
    <property type="entry name" value="Isoprenoid_synthase_dom_sf"/>
</dbReference>
<organism evidence="5 6">
    <name type="scientific">Colletotrichum tabaci</name>
    <dbReference type="NCBI Taxonomy" id="1209068"/>
    <lineage>
        <taxon>Eukaryota</taxon>
        <taxon>Fungi</taxon>
        <taxon>Dikarya</taxon>
        <taxon>Ascomycota</taxon>
        <taxon>Pezizomycotina</taxon>
        <taxon>Sordariomycetes</taxon>
        <taxon>Hypocreomycetidae</taxon>
        <taxon>Glomerellales</taxon>
        <taxon>Glomerellaceae</taxon>
        <taxon>Colletotrichum</taxon>
        <taxon>Colletotrichum destructivum species complex</taxon>
    </lineage>
</organism>
<evidence type="ECO:0000256" key="2">
    <source>
        <dbReference type="ARBA" id="ARBA00006333"/>
    </source>
</evidence>
<evidence type="ECO:0000256" key="3">
    <source>
        <dbReference type="ARBA" id="ARBA00022842"/>
    </source>
</evidence>
<keyword evidence="3 4" id="KW-0460">Magnesium</keyword>
<dbReference type="Gene3D" id="1.10.600.10">
    <property type="entry name" value="Farnesyl Diphosphate Synthase"/>
    <property type="match status" value="1"/>
</dbReference>
<evidence type="ECO:0000313" key="5">
    <source>
        <dbReference type="EMBL" id="KAK6207678.1"/>
    </source>
</evidence>
<gene>
    <name evidence="5" type="ORF">QIS74_12759</name>
</gene>
<accession>A0AAV9SVR8</accession>
<dbReference type="SFLD" id="SFLDG01020">
    <property type="entry name" value="Terpene_Cyclase_Like_2"/>
    <property type="match status" value="1"/>
</dbReference>
<dbReference type="SUPFAM" id="SSF48576">
    <property type="entry name" value="Terpenoid synthases"/>
    <property type="match status" value="1"/>
</dbReference>
<reference evidence="5 6" key="1">
    <citation type="submission" date="2023-04" db="EMBL/GenBank/DDBJ databases">
        <title>Colletotrichum tabacum stain YC1 causing leaf anthracnose on Nicotiana tabacum(L.) cv.</title>
        <authorList>
            <person name="Ji Z."/>
            <person name="Wang M."/>
            <person name="Zhang J."/>
            <person name="Wang N."/>
            <person name="Zhou Z."/>
        </authorList>
    </citation>
    <scope>NUCLEOTIDE SEQUENCE [LARGE SCALE GENOMIC DNA]</scope>
    <source>
        <strain evidence="5 6">YC1</strain>
    </source>
</reference>
<keyword evidence="4" id="KW-0456">Lyase</keyword>